<sequence length="360" mass="39512">MASKSSSKHDQNKKHYTGKNLEEKVYLYAHEKLFNWIVANVKTIGIIVGVVALIVIIGISWRAYQKGVTEKALTLEGKAFKLHQKIQTELASKNQETASETPSDAQNPYQEVIVLYQEIIDQYSGTPSAGRAQYLLGSIAYQRGNYDEAKMLFSAYLKAYAQGTLAVQAEESIGYIFEQQKDFQQALNTFKRLETRVSDTRKPAILLAIARNYEALGQTEQAITTYQSVVDSNTSFSLKNTAKERLDILQTAQRQPQIVAPAATQEPAVAPSEQPASEASPVSQPEPQAQETQPATSNQSVSEEPSAESQQPEEQSAETTATPAEPQAQKTPSEEPPVETTATPVESQAQETPSAEKTTP</sequence>
<dbReference type="SMART" id="SM00028">
    <property type="entry name" value="TPR"/>
    <property type="match status" value="3"/>
</dbReference>
<organism evidence="3">
    <name type="scientific">Vecturithrix granuli</name>
    <dbReference type="NCBI Taxonomy" id="1499967"/>
    <lineage>
        <taxon>Bacteria</taxon>
        <taxon>Candidatus Moduliflexota</taxon>
        <taxon>Candidatus Vecturitrichia</taxon>
        <taxon>Candidatus Vecturitrichales</taxon>
        <taxon>Candidatus Vecturitrichaceae</taxon>
        <taxon>Candidatus Vecturithrix</taxon>
    </lineage>
</organism>
<dbReference type="EMBL" id="DF820463">
    <property type="protein sequence ID" value="GAK54816.1"/>
    <property type="molecule type" value="Genomic_DNA"/>
</dbReference>
<feature type="transmembrane region" description="Helical" evidence="2">
    <location>
        <begin position="33"/>
        <end position="61"/>
    </location>
</feature>
<evidence type="ECO:0000256" key="1">
    <source>
        <dbReference type="SAM" id="MobiDB-lite"/>
    </source>
</evidence>
<gene>
    <name evidence="3" type="ORF">U27_01646</name>
</gene>
<dbReference type="HOGENOM" id="CLU_768726_0_0_0"/>
<accession>A0A0S6W5B6</accession>
<keyword evidence="4" id="KW-1185">Reference proteome</keyword>
<evidence type="ECO:0000313" key="3">
    <source>
        <dbReference type="EMBL" id="GAK54816.1"/>
    </source>
</evidence>
<dbReference type="InterPro" id="IPR011990">
    <property type="entry name" value="TPR-like_helical_dom_sf"/>
</dbReference>
<feature type="compositionally biased region" description="Polar residues" evidence="1">
    <location>
        <begin position="274"/>
        <end position="283"/>
    </location>
</feature>
<dbReference type="Pfam" id="PF13174">
    <property type="entry name" value="TPR_6"/>
    <property type="match status" value="1"/>
</dbReference>
<dbReference type="eggNOG" id="COG2976">
    <property type="taxonomic scope" value="Bacteria"/>
</dbReference>
<feature type="compositionally biased region" description="Low complexity" evidence="1">
    <location>
        <begin position="285"/>
        <end position="331"/>
    </location>
</feature>
<reference evidence="3" key="1">
    <citation type="journal article" date="2015" name="PeerJ">
        <title>First genomic representation of candidate bacterial phylum KSB3 points to enhanced environmental sensing as a trigger of wastewater bulking.</title>
        <authorList>
            <person name="Sekiguchi Y."/>
            <person name="Ohashi A."/>
            <person name="Parks D.H."/>
            <person name="Yamauchi T."/>
            <person name="Tyson G.W."/>
            <person name="Hugenholtz P."/>
        </authorList>
    </citation>
    <scope>NUCLEOTIDE SEQUENCE [LARGE SCALE GENOMIC DNA]</scope>
</reference>
<keyword evidence="2" id="KW-0472">Membrane</keyword>
<dbReference type="AlphaFoldDB" id="A0A0S6W5B6"/>
<dbReference type="Proteomes" id="UP000030661">
    <property type="component" value="Unassembled WGS sequence"/>
</dbReference>
<dbReference type="Gene3D" id="1.25.40.10">
    <property type="entry name" value="Tetratricopeptide repeat domain"/>
    <property type="match status" value="1"/>
</dbReference>
<dbReference type="SUPFAM" id="SSF48452">
    <property type="entry name" value="TPR-like"/>
    <property type="match status" value="1"/>
</dbReference>
<dbReference type="Pfam" id="PF13432">
    <property type="entry name" value="TPR_16"/>
    <property type="match status" value="1"/>
</dbReference>
<feature type="region of interest" description="Disordered" evidence="1">
    <location>
        <begin position="257"/>
        <end position="360"/>
    </location>
</feature>
<feature type="compositionally biased region" description="Polar residues" evidence="1">
    <location>
        <begin position="340"/>
        <end position="360"/>
    </location>
</feature>
<protein>
    <submittedName>
        <fullName evidence="3">TPR repeat protein</fullName>
    </submittedName>
</protein>
<name>A0A0S6W5B6_VECG1</name>
<evidence type="ECO:0000313" key="4">
    <source>
        <dbReference type="Proteomes" id="UP000030661"/>
    </source>
</evidence>
<dbReference type="STRING" id="1499967.U27_01646"/>
<proteinExistence type="predicted"/>
<dbReference type="InterPro" id="IPR019734">
    <property type="entry name" value="TPR_rpt"/>
</dbReference>
<evidence type="ECO:0000256" key="2">
    <source>
        <dbReference type="SAM" id="Phobius"/>
    </source>
</evidence>
<keyword evidence="2" id="KW-0812">Transmembrane</keyword>
<keyword evidence="2" id="KW-1133">Transmembrane helix</keyword>